<sequence length="112" mass="12597">DDVSNNDIEDINSSNNVDLDISFNNNDNIFNEVDELADKDSTILPSKVISTLETESNAMFNLRENSPIDYNLALDLESRKKFDFSNRILRLKPITVPDSKARASNLGYMPLG</sequence>
<proteinExistence type="predicted"/>
<feature type="non-terminal residue" evidence="1">
    <location>
        <position position="112"/>
    </location>
</feature>
<dbReference type="AlphaFoldDB" id="A0A9N9JQ92"/>
<evidence type="ECO:0000313" key="1">
    <source>
        <dbReference type="EMBL" id="CAG8792227.1"/>
    </source>
</evidence>
<keyword evidence="2" id="KW-1185">Reference proteome</keyword>
<accession>A0A9N9JQ92</accession>
<organism evidence="1 2">
    <name type="scientific">Racocetra fulgida</name>
    <dbReference type="NCBI Taxonomy" id="60492"/>
    <lineage>
        <taxon>Eukaryota</taxon>
        <taxon>Fungi</taxon>
        <taxon>Fungi incertae sedis</taxon>
        <taxon>Mucoromycota</taxon>
        <taxon>Glomeromycotina</taxon>
        <taxon>Glomeromycetes</taxon>
        <taxon>Diversisporales</taxon>
        <taxon>Gigasporaceae</taxon>
        <taxon>Racocetra</taxon>
    </lineage>
</organism>
<dbReference type="EMBL" id="CAJVPZ010062508">
    <property type="protein sequence ID" value="CAG8792227.1"/>
    <property type="molecule type" value="Genomic_DNA"/>
</dbReference>
<comment type="caution">
    <text evidence="1">The sequence shown here is derived from an EMBL/GenBank/DDBJ whole genome shotgun (WGS) entry which is preliminary data.</text>
</comment>
<gene>
    <name evidence="1" type="ORF">RFULGI_LOCUS16856</name>
</gene>
<evidence type="ECO:0000313" key="2">
    <source>
        <dbReference type="Proteomes" id="UP000789396"/>
    </source>
</evidence>
<feature type="non-terminal residue" evidence="1">
    <location>
        <position position="1"/>
    </location>
</feature>
<dbReference type="Proteomes" id="UP000789396">
    <property type="component" value="Unassembled WGS sequence"/>
</dbReference>
<reference evidence="1" key="1">
    <citation type="submission" date="2021-06" db="EMBL/GenBank/DDBJ databases">
        <authorList>
            <person name="Kallberg Y."/>
            <person name="Tangrot J."/>
            <person name="Rosling A."/>
        </authorList>
    </citation>
    <scope>NUCLEOTIDE SEQUENCE</scope>
    <source>
        <strain evidence="1">IN212</strain>
    </source>
</reference>
<protein>
    <submittedName>
        <fullName evidence="1">6631_t:CDS:1</fullName>
    </submittedName>
</protein>
<name>A0A9N9JQ92_9GLOM</name>